<feature type="signal peptide" evidence="2">
    <location>
        <begin position="1"/>
        <end position="23"/>
    </location>
</feature>
<reference evidence="5 6" key="1">
    <citation type="submission" date="2017-09" db="EMBL/GenBank/DDBJ databases">
        <title>Large-scale bioinformatics analysis of Bacillus genomes uncovers conserved roles of natural products in bacterial physiology.</title>
        <authorList>
            <consortium name="Agbiome Team Llc"/>
            <person name="Bleich R.M."/>
            <person name="Grubbs K.J."/>
            <person name="Santa Maria K.C."/>
            <person name="Allen S.E."/>
            <person name="Farag S."/>
            <person name="Shank E.A."/>
            <person name="Bowers A."/>
        </authorList>
    </citation>
    <scope>NUCLEOTIDE SEQUENCE [LARGE SCALE GENOMIC DNA]</scope>
    <source>
        <strain evidence="5 6">AFS092012</strain>
    </source>
</reference>
<dbReference type="InterPro" id="IPR029050">
    <property type="entry name" value="Immunoprotect_excell_Ig-like"/>
</dbReference>
<name>A0AA91V922_9BACI</name>
<dbReference type="Pfam" id="PF17118">
    <property type="entry name" value="DUF5105"/>
    <property type="match status" value="1"/>
</dbReference>
<proteinExistence type="predicted"/>
<dbReference type="InterPro" id="IPR029051">
    <property type="entry name" value="DUF4352"/>
</dbReference>
<organism evidence="5 6">
    <name type="scientific">Bacillus pseudomycoides</name>
    <dbReference type="NCBI Taxonomy" id="64104"/>
    <lineage>
        <taxon>Bacteria</taxon>
        <taxon>Bacillati</taxon>
        <taxon>Bacillota</taxon>
        <taxon>Bacilli</taxon>
        <taxon>Bacillales</taxon>
        <taxon>Bacillaceae</taxon>
        <taxon>Bacillus</taxon>
        <taxon>Bacillus cereus group</taxon>
    </lineage>
</organism>
<dbReference type="Gene3D" id="2.60.40.1240">
    <property type="match status" value="1"/>
</dbReference>
<dbReference type="RefSeq" id="WP_097898157.1">
    <property type="nucleotide sequence ID" value="NZ_NVOR01000100.1"/>
</dbReference>
<evidence type="ECO:0000259" key="4">
    <source>
        <dbReference type="Pfam" id="PF17118"/>
    </source>
</evidence>
<protein>
    <submittedName>
        <fullName evidence="5">DUF5105 domain-containing protein</fullName>
    </submittedName>
</protein>
<feature type="chain" id="PRO_5041680992" evidence="2">
    <location>
        <begin position="24"/>
        <end position="349"/>
    </location>
</feature>
<dbReference type="PROSITE" id="PS51257">
    <property type="entry name" value="PROKAR_LIPOPROTEIN"/>
    <property type="match status" value="1"/>
</dbReference>
<dbReference type="Proteomes" id="UP000221020">
    <property type="component" value="Unassembled WGS sequence"/>
</dbReference>
<gene>
    <name evidence="5" type="ORF">CON65_21050</name>
</gene>
<dbReference type="EMBL" id="NVOR01000100">
    <property type="protein sequence ID" value="PED80736.1"/>
    <property type="molecule type" value="Genomic_DNA"/>
</dbReference>
<evidence type="ECO:0000313" key="5">
    <source>
        <dbReference type="EMBL" id="PED80736.1"/>
    </source>
</evidence>
<evidence type="ECO:0000259" key="3">
    <source>
        <dbReference type="Pfam" id="PF11611"/>
    </source>
</evidence>
<feature type="domain" description="DUF4352" evidence="3">
    <location>
        <begin position="37"/>
        <end position="147"/>
    </location>
</feature>
<evidence type="ECO:0000256" key="1">
    <source>
        <dbReference type="ARBA" id="ARBA00022729"/>
    </source>
</evidence>
<dbReference type="AlphaFoldDB" id="A0AA91V922"/>
<comment type="caution">
    <text evidence="5">The sequence shown here is derived from an EMBL/GenBank/DDBJ whole genome shotgun (WGS) entry which is preliminary data.</text>
</comment>
<accession>A0AA91V922</accession>
<keyword evidence="1 2" id="KW-0732">Signal</keyword>
<evidence type="ECO:0000313" key="6">
    <source>
        <dbReference type="Proteomes" id="UP000221020"/>
    </source>
</evidence>
<sequence>MKKLASICITAVLMTGIVSGCNAKKTSSEPEKPKTVEVGKTTKLKGVEVQVESAEFVLPDRYSKPNNGQVLKVKVSLKNTGEETLHMIPKDFTLYQGDQVAKEYFGSANDMLNSGDLDKGKKIEGNLYFDVKEDSSYELVYKKYSVDEKKDGKEKATYKIDGKKLSEQAKGLQKPAEALNAYVNAAFYDKDIDKLKKLTGEDSSQFISDVENGFKQQMEREIGKKVDDQLLSQFLKNLKAAIQKNVKYETKVLSSKDGKAEVELKGKPMDVSALQSPMQTEMMKLASQNPNISEDDLMKAIFETYNKLLQDVKLSYAEEVVTVKMVQKDKDQWTIDPQSAAQIGRVFIR</sequence>
<evidence type="ECO:0000256" key="2">
    <source>
        <dbReference type="SAM" id="SignalP"/>
    </source>
</evidence>
<feature type="domain" description="DUF5105" evidence="4">
    <location>
        <begin position="165"/>
        <end position="348"/>
    </location>
</feature>
<dbReference type="Pfam" id="PF11611">
    <property type="entry name" value="DUF4352"/>
    <property type="match status" value="1"/>
</dbReference>
<dbReference type="InterPro" id="IPR031343">
    <property type="entry name" value="DUF5105"/>
</dbReference>